<feature type="compositionally biased region" description="Low complexity" evidence="1">
    <location>
        <begin position="443"/>
        <end position="458"/>
    </location>
</feature>
<dbReference type="GO" id="GO:0016757">
    <property type="term" value="F:glycosyltransferase activity"/>
    <property type="evidence" value="ECO:0007669"/>
    <property type="project" value="TreeGrafter"/>
</dbReference>
<dbReference type="PROSITE" id="PS51762">
    <property type="entry name" value="GH16_2"/>
    <property type="match status" value="1"/>
</dbReference>
<dbReference type="GO" id="GO:0031505">
    <property type="term" value="P:fungal-type cell wall organization"/>
    <property type="evidence" value="ECO:0007669"/>
    <property type="project" value="TreeGrafter"/>
</dbReference>
<reference evidence="4" key="1">
    <citation type="journal article" date="2023" name="Genome Biol. Evol.">
        <title>First Whole Genome Sequence and Flow Cytometry Genome Size Data for the Lichen-Forming Fungus Ramalina farinacea (Ascomycota).</title>
        <authorList>
            <person name="Llewellyn T."/>
            <person name="Mian S."/>
            <person name="Hill R."/>
            <person name="Leitch I.J."/>
            <person name="Gaya E."/>
        </authorList>
    </citation>
    <scope>NUCLEOTIDE SEQUENCE</scope>
    <source>
        <strain evidence="4">LIQ254RAFAR</strain>
    </source>
</reference>
<dbReference type="InterPro" id="IPR000757">
    <property type="entry name" value="Beta-glucanase-like"/>
</dbReference>
<evidence type="ECO:0000256" key="1">
    <source>
        <dbReference type="SAM" id="MobiDB-lite"/>
    </source>
</evidence>
<gene>
    <name evidence="4" type="ORF">OHK93_005280</name>
</gene>
<dbReference type="SUPFAM" id="SSF49899">
    <property type="entry name" value="Concanavalin A-like lectins/glucanases"/>
    <property type="match status" value="1"/>
</dbReference>
<dbReference type="GO" id="GO:0009277">
    <property type="term" value="C:fungal-type cell wall"/>
    <property type="evidence" value="ECO:0007669"/>
    <property type="project" value="TreeGrafter"/>
</dbReference>
<dbReference type="Proteomes" id="UP001161017">
    <property type="component" value="Unassembled WGS sequence"/>
</dbReference>
<feature type="signal peptide" evidence="2">
    <location>
        <begin position="1"/>
        <end position="21"/>
    </location>
</feature>
<proteinExistence type="predicted"/>
<organism evidence="4 5">
    <name type="scientific">Ramalina farinacea</name>
    <dbReference type="NCBI Taxonomy" id="258253"/>
    <lineage>
        <taxon>Eukaryota</taxon>
        <taxon>Fungi</taxon>
        <taxon>Dikarya</taxon>
        <taxon>Ascomycota</taxon>
        <taxon>Pezizomycotina</taxon>
        <taxon>Lecanoromycetes</taxon>
        <taxon>OSLEUM clade</taxon>
        <taxon>Lecanoromycetidae</taxon>
        <taxon>Lecanorales</taxon>
        <taxon>Lecanorineae</taxon>
        <taxon>Ramalinaceae</taxon>
        <taxon>Ramalina</taxon>
    </lineage>
</organism>
<accession>A0AA43R072</accession>
<dbReference type="PANTHER" id="PTHR10963:SF68">
    <property type="entry name" value="GLYCOSIDASE CRH1-RELATED"/>
    <property type="match status" value="1"/>
</dbReference>
<dbReference type="EMBL" id="JAPUFD010000027">
    <property type="protein sequence ID" value="MDI1493490.1"/>
    <property type="molecule type" value="Genomic_DNA"/>
</dbReference>
<dbReference type="GO" id="GO:0004553">
    <property type="term" value="F:hydrolase activity, hydrolyzing O-glycosyl compounds"/>
    <property type="evidence" value="ECO:0007669"/>
    <property type="project" value="InterPro"/>
</dbReference>
<comment type="caution">
    <text evidence="4">The sequence shown here is derived from an EMBL/GenBank/DDBJ whole genome shotgun (WGS) entry which is preliminary data.</text>
</comment>
<dbReference type="Gene3D" id="2.60.120.200">
    <property type="match status" value="1"/>
</dbReference>
<dbReference type="Pfam" id="PF00722">
    <property type="entry name" value="Glyco_hydro_16"/>
    <property type="match status" value="1"/>
</dbReference>
<evidence type="ECO:0000313" key="5">
    <source>
        <dbReference type="Proteomes" id="UP001161017"/>
    </source>
</evidence>
<evidence type="ECO:0000259" key="3">
    <source>
        <dbReference type="PROSITE" id="PS51762"/>
    </source>
</evidence>
<feature type="compositionally biased region" description="Low complexity" evidence="1">
    <location>
        <begin position="353"/>
        <end position="364"/>
    </location>
</feature>
<protein>
    <recommendedName>
        <fullName evidence="3">GH16 domain-containing protein</fullName>
    </recommendedName>
</protein>
<feature type="chain" id="PRO_5041375631" description="GH16 domain-containing protein" evidence="2">
    <location>
        <begin position="22"/>
        <end position="1093"/>
    </location>
</feature>
<evidence type="ECO:0000256" key="2">
    <source>
        <dbReference type="SAM" id="SignalP"/>
    </source>
</evidence>
<feature type="region of interest" description="Disordered" evidence="1">
    <location>
        <begin position="353"/>
        <end position="382"/>
    </location>
</feature>
<keyword evidence="2" id="KW-0732">Signal</keyword>
<name>A0AA43R072_9LECA</name>
<feature type="region of interest" description="Disordered" evidence="1">
    <location>
        <begin position="435"/>
        <end position="485"/>
    </location>
</feature>
<feature type="domain" description="GH16" evidence="3">
    <location>
        <begin position="45"/>
        <end position="255"/>
    </location>
</feature>
<sequence>MRFSSFAGASAAFAFLPAILAQISTKCDPTKQTCPATPGLGTSSYSIDFTTTPSGTQPSGWTLANYEYVTYNTNGRKNGAELSFLKKGDSPTMWSNWYFLFGRVDVVAQAAPGSGIVSSIVLFSDDFDEIDWEWRGSYDTIVQTNYFGKAITGSYNHSTSPTVSSPMTAFHTYSIDWSPTAITWLFDGQVVRTLKASDCQGTNNQYPQSPMKISLGLWDAGDPDNYNSWGGGKTPIPPPAGGYSLYVKSVKVTNANPADLYTWTDKSGTWGSIKGSNTTKPSTSSSNVPTQSVKPVIPTSPMATLSIVPSTSQPITPTTVAGVNAGPASSAAGVAPVASSAKGAAPVATSSAAANAGPATSGPNHISQAPSDKPGASVGGSTAVIAPSSAPVATLTTQQAGSITGKVTLEEYLAFIRNILSKYFGSSDDRLYGRTAPKEDCDSSSLAIASSHPPASSPQNTHPASLPPVSHPASSPQTAHSDQHPSIPYTQVATQDEYPTDKLASSNHSSGDSSAHYRPDDAVCINAKSASVNAESTCINAQSACVFMHILNNGHFGKHLGVYNFSHVASCLGTNCFWFTTYVIAEVPYVFLHSLNDDNIRHQLCDYGLHACPSNDSASANGSIVALHSLNDDRVRDHLYEHDLRSYPASDTAKVHANVDSVDCHDPGYLEQCLSKSVATAHPPVATPPVVTPKPSIPNIGSTNMFMTFTNYHTEIETSPCPYTSGGKTLTSQSVVTKISSSATFTARIVMTTEQSTHVTSQLTTQVASGKTTVNTQAITSIETATHSGVLLTVTDYTTKTISTACQTHTAITSRTTSTSVETLYSTSTSPISTHTTVSAIPTASIIPTAPAAVSPVPLKTVSDFTTKTLSTSTSTLSLDSASKQIITHIPITAIVPASVTEWTTQTLTTLVPNPLASHSHGAPASTPSVITTISPVSYTSTEWTTTIISHPATTSIDSAGSTITAPASAITQAIQVAPAGANAVSAYSTATGVSTVTSVGRTIMTTFTSTMYTTLSSAAAAPTAVCAGGSMGASGTMSRGVCAPTGNITLGNVAAASAVPSAFTGNAAGLLVRKFAGLAGLVGGVLGVAVLL</sequence>
<dbReference type="InterPro" id="IPR013320">
    <property type="entry name" value="ConA-like_dom_sf"/>
</dbReference>
<dbReference type="AlphaFoldDB" id="A0AA43R072"/>
<dbReference type="GO" id="GO:0005975">
    <property type="term" value="P:carbohydrate metabolic process"/>
    <property type="evidence" value="ECO:0007669"/>
    <property type="project" value="InterPro"/>
</dbReference>
<dbReference type="PANTHER" id="PTHR10963">
    <property type="entry name" value="GLYCOSYL HYDROLASE-RELATED"/>
    <property type="match status" value="1"/>
</dbReference>
<keyword evidence="5" id="KW-1185">Reference proteome</keyword>
<evidence type="ECO:0000313" key="4">
    <source>
        <dbReference type="EMBL" id="MDI1493490.1"/>
    </source>
</evidence>
<dbReference type="InterPro" id="IPR050546">
    <property type="entry name" value="Glycosyl_Hydrlase_16"/>
</dbReference>
<feature type="region of interest" description="Disordered" evidence="1">
    <location>
        <begin position="271"/>
        <end position="297"/>
    </location>
</feature>
<feature type="compositionally biased region" description="Low complexity" evidence="1">
    <location>
        <begin position="276"/>
        <end position="290"/>
    </location>
</feature>